<organism evidence="1 2">
    <name type="scientific">Crenothrix polyspora</name>
    <dbReference type="NCBI Taxonomy" id="360316"/>
    <lineage>
        <taxon>Bacteria</taxon>
        <taxon>Pseudomonadati</taxon>
        <taxon>Pseudomonadota</taxon>
        <taxon>Gammaproteobacteria</taxon>
        <taxon>Methylococcales</taxon>
        <taxon>Crenotrichaceae</taxon>
        <taxon>Crenothrix</taxon>
    </lineage>
</organism>
<reference evidence="2" key="1">
    <citation type="submission" date="2017-02" db="EMBL/GenBank/DDBJ databases">
        <authorList>
            <person name="Daims H."/>
        </authorList>
    </citation>
    <scope>NUCLEOTIDE SEQUENCE [LARGE SCALE GENOMIC DNA]</scope>
</reference>
<dbReference type="InterPro" id="IPR003477">
    <property type="entry name" value="PemK-like"/>
</dbReference>
<dbReference type="InterPro" id="IPR011067">
    <property type="entry name" value="Plasmid_toxin/cell-grow_inhib"/>
</dbReference>
<dbReference type="GO" id="GO:0006402">
    <property type="term" value="P:mRNA catabolic process"/>
    <property type="evidence" value="ECO:0007669"/>
    <property type="project" value="TreeGrafter"/>
</dbReference>
<protein>
    <submittedName>
        <fullName evidence="1">PemK-like protein</fullName>
    </submittedName>
</protein>
<dbReference type="GO" id="GO:0016075">
    <property type="term" value="P:rRNA catabolic process"/>
    <property type="evidence" value="ECO:0007669"/>
    <property type="project" value="TreeGrafter"/>
</dbReference>
<gene>
    <name evidence="1" type="ORF">CRENPOLYSF2_2340006</name>
</gene>
<dbReference type="RefSeq" id="WP_087146641.1">
    <property type="nucleotide sequence ID" value="NZ_FUKJ01000151.1"/>
</dbReference>
<evidence type="ECO:0000313" key="1">
    <source>
        <dbReference type="EMBL" id="SJM91685.1"/>
    </source>
</evidence>
<dbReference type="GO" id="GO:0004521">
    <property type="term" value="F:RNA endonuclease activity"/>
    <property type="evidence" value="ECO:0007669"/>
    <property type="project" value="TreeGrafter"/>
</dbReference>
<dbReference type="Gene3D" id="2.30.30.110">
    <property type="match status" value="1"/>
</dbReference>
<dbReference type="PANTHER" id="PTHR33988">
    <property type="entry name" value="ENDORIBONUCLEASE MAZF-RELATED"/>
    <property type="match status" value="1"/>
</dbReference>
<dbReference type="Pfam" id="PF02452">
    <property type="entry name" value="PemK_toxin"/>
    <property type="match status" value="1"/>
</dbReference>
<dbReference type="PANTHER" id="PTHR33988:SF2">
    <property type="entry name" value="ENDORIBONUCLEASE MAZF"/>
    <property type="match status" value="1"/>
</dbReference>
<accession>A0A1R4H5Y6</accession>
<sequence length="116" mass="12293">MTSFNRGDVILVDIVFSGAIGSKRRPAVVISTESFNKSGSKLIVVGITSNISVPFRPGDMLLADWSLAGLLKPSAVRGIIATVDKLDITHKLGKLSSKDMSSVERSIATIIGIHNS</sequence>
<proteinExistence type="predicted"/>
<keyword evidence="2" id="KW-1185">Reference proteome</keyword>
<dbReference type="SUPFAM" id="SSF50118">
    <property type="entry name" value="Cell growth inhibitor/plasmid maintenance toxic component"/>
    <property type="match status" value="1"/>
</dbReference>
<dbReference type="GO" id="GO:0003677">
    <property type="term" value="F:DNA binding"/>
    <property type="evidence" value="ECO:0007669"/>
    <property type="project" value="InterPro"/>
</dbReference>
<dbReference type="Proteomes" id="UP000195442">
    <property type="component" value="Unassembled WGS sequence"/>
</dbReference>
<dbReference type="OrthoDB" id="9813449at2"/>
<evidence type="ECO:0000313" key="2">
    <source>
        <dbReference type="Proteomes" id="UP000195442"/>
    </source>
</evidence>
<name>A0A1R4H5Y6_9GAMM</name>
<dbReference type="AlphaFoldDB" id="A0A1R4H5Y6"/>
<dbReference type="EMBL" id="FUKJ01000151">
    <property type="protein sequence ID" value="SJM91685.1"/>
    <property type="molecule type" value="Genomic_DNA"/>
</dbReference>